<keyword evidence="1" id="KW-0732">Signal</keyword>
<reference evidence="3 4" key="1">
    <citation type="submission" date="2019-04" db="EMBL/GenBank/DDBJ databases">
        <title>Three New Species of Nocardioides, Nocardioides euryhalodurans sp. nov., Nocardioides seonyuensis sp. nov. and Nocardioides eburneoflavus sp. nov. Isolated from Soil.</title>
        <authorList>
            <person name="Roh S.G."/>
            <person name="Lee C."/>
            <person name="Kim M.-K."/>
            <person name="Kim S.B."/>
        </authorList>
    </citation>
    <scope>NUCLEOTIDE SEQUENCE [LARGE SCALE GENOMIC DNA]</scope>
    <source>
        <strain evidence="3 4">MMS17-SY213</strain>
    </source>
</reference>
<proteinExistence type="predicted"/>
<organism evidence="3 4">
    <name type="scientific">Nocardioides eburneiflavus</name>
    <dbReference type="NCBI Taxonomy" id="2518372"/>
    <lineage>
        <taxon>Bacteria</taxon>
        <taxon>Bacillati</taxon>
        <taxon>Actinomycetota</taxon>
        <taxon>Actinomycetes</taxon>
        <taxon>Propionibacteriales</taxon>
        <taxon>Nocardioidaceae</taxon>
        <taxon>Nocardioides</taxon>
    </lineage>
</organism>
<dbReference type="RefSeq" id="WP_135839540.1">
    <property type="nucleotide sequence ID" value="NZ_SRRO01000001.1"/>
</dbReference>
<dbReference type="InterPro" id="IPR001322">
    <property type="entry name" value="Lamin_tail_dom"/>
</dbReference>
<feature type="domain" description="LTD" evidence="2">
    <location>
        <begin position="18"/>
        <end position="139"/>
    </location>
</feature>
<evidence type="ECO:0000259" key="2">
    <source>
        <dbReference type="PROSITE" id="PS51841"/>
    </source>
</evidence>
<dbReference type="InterPro" id="IPR036415">
    <property type="entry name" value="Lamin_tail_dom_sf"/>
</dbReference>
<keyword evidence="4" id="KW-1185">Reference proteome</keyword>
<accession>A0A4Z1CHF8</accession>
<protein>
    <submittedName>
        <fullName evidence="3">Lamin tail domain-containing protein</fullName>
    </submittedName>
</protein>
<evidence type="ECO:0000313" key="3">
    <source>
        <dbReference type="EMBL" id="TGN65037.1"/>
    </source>
</evidence>
<evidence type="ECO:0000256" key="1">
    <source>
        <dbReference type="SAM" id="SignalP"/>
    </source>
</evidence>
<dbReference type="Proteomes" id="UP000297496">
    <property type="component" value="Unassembled WGS sequence"/>
</dbReference>
<dbReference type="Gene3D" id="2.60.40.1260">
    <property type="entry name" value="Lamin Tail domain"/>
    <property type="match status" value="1"/>
</dbReference>
<gene>
    <name evidence="3" type="ORF">EXE59_14475</name>
</gene>
<evidence type="ECO:0000313" key="4">
    <source>
        <dbReference type="Proteomes" id="UP000297496"/>
    </source>
</evidence>
<feature type="chain" id="PRO_5021322250" evidence="1">
    <location>
        <begin position="27"/>
        <end position="146"/>
    </location>
</feature>
<dbReference type="PROSITE" id="PS51841">
    <property type="entry name" value="LTD"/>
    <property type="match status" value="1"/>
</dbReference>
<dbReference type="SUPFAM" id="SSF74853">
    <property type="entry name" value="Lamin A/C globular tail domain"/>
    <property type="match status" value="1"/>
</dbReference>
<sequence>MRLFFIAGAAVVATLVIPLTAVQASAAAVEFTKVQYDSPGDDTGSNNSLNKEWIKITNRSNQKKTLTGWTVRDPQGHVFKFPEFKLGAGRTVTIHTGKGTDSRTDLYWRQDRYVWNNEGDKAILKNANKKLVHVCKWGSGSGSAAC</sequence>
<dbReference type="EMBL" id="SRRO01000001">
    <property type="protein sequence ID" value="TGN65037.1"/>
    <property type="molecule type" value="Genomic_DNA"/>
</dbReference>
<comment type="caution">
    <text evidence="3">The sequence shown here is derived from an EMBL/GenBank/DDBJ whole genome shotgun (WGS) entry which is preliminary data.</text>
</comment>
<dbReference type="OrthoDB" id="3828227at2"/>
<feature type="signal peptide" evidence="1">
    <location>
        <begin position="1"/>
        <end position="26"/>
    </location>
</feature>
<name>A0A4Z1CHF8_9ACTN</name>
<dbReference type="AlphaFoldDB" id="A0A4Z1CHF8"/>
<dbReference type="Pfam" id="PF00932">
    <property type="entry name" value="LTD"/>
    <property type="match status" value="1"/>
</dbReference>